<evidence type="ECO:0000313" key="2">
    <source>
        <dbReference type="Proteomes" id="UP000077868"/>
    </source>
</evidence>
<protein>
    <recommendedName>
        <fullName evidence="3">DUF2877 domain-containing protein</fullName>
    </recommendedName>
</protein>
<sequence length="279" mass="28107">MRTHRRVVAAAPAPLGALLAGPARTVPVLHRGPDAVYLDLRDPAGPVDQTGPAVLGVLSAAATAVPCGLQTLLPRLSDDIAAAPDALLGAGRLLVGDSEVVVTRLVDVAVPRLPRAGVPSRARVLEDLVGDRLAAVRAELPAAALADLATGSAACVPALVGRGSGLTPVGDDVLCGWLAVTAAVLGTASGPVADAVRRHAPTATTALSATLLGCALRGEVLPEFRRLVLDLADPAEAGRDTRLTARLDALMRVGHTSGAGLLLGATTALHHLASRSLTP</sequence>
<keyword evidence="2" id="KW-1185">Reference proteome</keyword>
<dbReference type="STRING" id="1300347.I601_1308"/>
<evidence type="ECO:0000313" key="1">
    <source>
        <dbReference type="EMBL" id="ANH37747.1"/>
    </source>
</evidence>
<dbReference type="KEGG" id="ndk:I601_1308"/>
<reference evidence="1 2" key="1">
    <citation type="submission" date="2016-03" db="EMBL/GenBank/DDBJ databases">
        <title>Complete genome sequence of a soil Actinobacterium, Nocardioides dokdonensis FR1436.</title>
        <authorList>
            <person name="Kwon S.-K."/>
            <person name="Kim K."/>
            <person name="Kim J.F."/>
        </authorList>
    </citation>
    <scope>NUCLEOTIDE SEQUENCE [LARGE SCALE GENOMIC DNA]</scope>
    <source>
        <strain evidence="1 2">FR1436</strain>
    </source>
</reference>
<name>A0A1A9GHH4_9ACTN</name>
<dbReference type="EMBL" id="CP015079">
    <property type="protein sequence ID" value="ANH37747.1"/>
    <property type="molecule type" value="Genomic_DNA"/>
</dbReference>
<proteinExistence type="predicted"/>
<evidence type="ECO:0008006" key="3">
    <source>
        <dbReference type="Google" id="ProtNLM"/>
    </source>
</evidence>
<dbReference type="PATRIC" id="fig|1300347.3.peg.1308"/>
<dbReference type="OrthoDB" id="4933449at2"/>
<dbReference type="AlphaFoldDB" id="A0A1A9GHH4"/>
<dbReference type="Proteomes" id="UP000077868">
    <property type="component" value="Chromosome"/>
</dbReference>
<accession>A0A1A9GHH4</accession>
<gene>
    <name evidence="1" type="ORF">I601_1308</name>
</gene>
<dbReference type="RefSeq" id="WP_068107538.1">
    <property type="nucleotide sequence ID" value="NZ_CP015079.1"/>
</dbReference>
<dbReference type="InterPro" id="IPR021530">
    <property type="entry name" value="AllH-like"/>
</dbReference>
<organism evidence="1 2">
    <name type="scientific">Nocardioides dokdonensis FR1436</name>
    <dbReference type="NCBI Taxonomy" id="1300347"/>
    <lineage>
        <taxon>Bacteria</taxon>
        <taxon>Bacillati</taxon>
        <taxon>Actinomycetota</taxon>
        <taxon>Actinomycetes</taxon>
        <taxon>Propionibacteriales</taxon>
        <taxon>Nocardioidaceae</taxon>
        <taxon>Nocardioides</taxon>
    </lineage>
</organism>
<dbReference type="Pfam" id="PF11392">
    <property type="entry name" value="AllH"/>
    <property type="match status" value="1"/>
</dbReference>